<evidence type="ECO:0000256" key="1">
    <source>
        <dbReference type="SAM" id="MobiDB-lite"/>
    </source>
</evidence>
<feature type="region of interest" description="Disordered" evidence="1">
    <location>
        <begin position="112"/>
        <end position="138"/>
    </location>
</feature>
<comment type="caution">
    <text evidence="2">The sequence shown here is derived from an EMBL/GenBank/DDBJ whole genome shotgun (WGS) entry which is preliminary data.</text>
</comment>
<evidence type="ECO:0000313" key="3">
    <source>
        <dbReference type="Proteomes" id="UP000751190"/>
    </source>
</evidence>
<feature type="compositionally biased region" description="Basic and acidic residues" evidence="1">
    <location>
        <begin position="10"/>
        <end position="21"/>
    </location>
</feature>
<protein>
    <submittedName>
        <fullName evidence="2">Uncharacterized protein</fullName>
    </submittedName>
</protein>
<organism evidence="2 3">
    <name type="scientific">Diacronema lutheri</name>
    <name type="common">Unicellular marine alga</name>
    <name type="synonym">Monochrysis lutheri</name>
    <dbReference type="NCBI Taxonomy" id="2081491"/>
    <lineage>
        <taxon>Eukaryota</taxon>
        <taxon>Haptista</taxon>
        <taxon>Haptophyta</taxon>
        <taxon>Pavlovophyceae</taxon>
        <taxon>Pavlovales</taxon>
        <taxon>Pavlovaceae</taxon>
        <taxon>Diacronema</taxon>
    </lineage>
</organism>
<feature type="region of interest" description="Disordered" evidence="1">
    <location>
        <begin position="1"/>
        <end position="25"/>
    </location>
</feature>
<dbReference type="AlphaFoldDB" id="A0A8J5XJZ3"/>
<sequence length="1229" mass="131206">MTGPLTAGVEARRLSAPEARRPRLSGGNVELDVSALISRAEVPTLVAQLLHERADTAEPPLEPLAAERCALDAYDEAARQNDGIVLLDEFSATVANVLLSLASRMLRSPALDAPGTDGPRADGSVDDANIASGADGPADGATHADEIDLLVLADLVSILANRSAAPVTNTDLQFAFDERGIPTAAPDDLSARTTGGLALDLGKHSQRLLTPWGCYSLRYTLSFPPYNTHERVNGVRPSSARRSSAAAVAATSGGGASNGLEPYGAAPLAPTTPSASVSTSSSASEVDFAADCDERVAAERGLLAHVCSVSLFLFACRPSQLPPAHQLLALSRVPHRVVFIVEVVNGRAPSCRAALVEADDDDGRGAPAERALRERFDRARAAVLARARAAAAKSVEAAAAATAATAAAAVEARSSSALARRVSLASADMCSACPLIDEPLLLNRLLGKKVLVQDEEVAALEERIRKSRTAGRRPTPPSTEELKFALSQASSTEAAYKLWRARCDALDRLVGLRRGYSTREWCAEVLTICRADQDIALYALDNEAEIEAATTELLATSGLASATGFPTREQVVWEVALARANRDAAAAALREQWAADMRHLRQIAQGEALEDLLDRLRTGRFAEAARAHSHSRAALLGQLATDVRSCTTDARAATAGGRAERLAPFMPPSVVVDEEEGIGERESAGRSAHAVAPPAAVRSFYPGRAHVEALLARGLPASLAPADVSADTPLAELELLKAERLLCCTTALLRDASAPDTAGLGCVSRADAEALLIEFGGDEGRVRALLRLNEYVRTHRQAVGSPSRGVLLAALERASWRPSRAIEQLRAVYRLISPRVNRRRAMQPASALSAAHKVDGRVVRHVLTAANLVVRRTVDSSRALASNFTAVTVAPHARAAAEVALVVSGWSEEDAVAFLVRVAKAQLHAPKLARSELEYAAVRAYAAHGVAHRVKVTHDEILAHWRQLDAFVAAAQPYGEPSRSRAREVLHACNGDEAVALAKLTAAHGVAELSKQLDLGLCAETIDKLLAQYGWDAARLERFLRGMHELQRKAESGAYAGFAHAAAQHAARAPCAEDLEAILHQHGLDAEKAHQHLLSLSALRRDRALLADAGEPSDAILERALHMVGYDSDKSRQLLILSQQLVRACARWGAPSREHVEEILLREGLDRAKAHAALRTEYSQAQFQLFRAQQAERRARQAAEVATFSLAGVQAAPPERERPGNMRDMRRSI</sequence>
<proteinExistence type="predicted"/>
<keyword evidence="3" id="KW-1185">Reference proteome</keyword>
<accession>A0A8J5XJZ3</accession>
<gene>
    <name evidence="2" type="ORF">KFE25_004743</name>
</gene>
<dbReference type="EMBL" id="JAGTXO010000019">
    <property type="protein sequence ID" value="KAG8462767.1"/>
    <property type="molecule type" value="Genomic_DNA"/>
</dbReference>
<reference evidence="2" key="1">
    <citation type="submission" date="2021-05" db="EMBL/GenBank/DDBJ databases">
        <title>The genome of the haptophyte Pavlova lutheri (Diacronema luteri, Pavlovales) - a model for lipid biosynthesis in eukaryotic algae.</title>
        <authorList>
            <person name="Hulatt C.J."/>
            <person name="Posewitz M.C."/>
        </authorList>
    </citation>
    <scope>NUCLEOTIDE SEQUENCE</scope>
    <source>
        <strain evidence="2">NIVA-4/92</strain>
    </source>
</reference>
<dbReference type="Proteomes" id="UP000751190">
    <property type="component" value="Unassembled WGS sequence"/>
</dbReference>
<name>A0A8J5XJZ3_DIALT</name>
<evidence type="ECO:0000313" key="2">
    <source>
        <dbReference type="EMBL" id="KAG8462767.1"/>
    </source>
</evidence>